<protein>
    <recommendedName>
        <fullName evidence="4">YDG domain-containing protein</fullName>
    </recommendedName>
</protein>
<dbReference type="OrthoDB" id="3244603at2759"/>
<evidence type="ECO:0000256" key="1">
    <source>
        <dbReference type="SAM" id="MobiDB-lite"/>
    </source>
</evidence>
<evidence type="ECO:0000313" key="2">
    <source>
        <dbReference type="EMBL" id="CAH0026935.1"/>
    </source>
</evidence>
<reference evidence="2" key="1">
    <citation type="submission" date="2021-10" db="EMBL/GenBank/DDBJ databases">
        <authorList>
            <person name="Piombo E."/>
        </authorList>
    </citation>
    <scope>NUCLEOTIDE SEQUENCE</scope>
</reference>
<evidence type="ECO:0000313" key="3">
    <source>
        <dbReference type="Proteomes" id="UP000696573"/>
    </source>
</evidence>
<dbReference type="InterPro" id="IPR036987">
    <property type="entry name" value="SRA-YDG_sf"/>
</dbReference>
<dbReference type="InterPro" id="IPR015947">
    <property type="entry name" value="PUA-like_sf"/>
</dbReference>
<organism evidence="2 3">
    <name type="scientific">Clonostachys rhizophaga</name>
    <dbReference type="NCBI Taxonomy" id="160324"/>
    <lineage>
        <taxon>Eukaryota</taxon>
        <taxon>Fungi</taxon>
        <taxon>Dikarya</taxon>
        <taxon>Ascomycota</taxon>
        <taxon>Pezizomycotina</taxon>
        <taxon>Sordariomycetes</taxon>
        <taxon>Hypocreomycetidae</taxon>
        <taxon>Hypocreales</taxon>
        <taxon>Bionectriaceae</taxon>
        <taxon>Clonostachys</taxon>
    </lineage>
</organism>
<accession>A0A9N9YMR5</accession>
<sequence>MSLQIYPPTRGKKPEQSGDLDTAEPCNEPKPAPPVDPLDTENNGDVTINQNALLALCNDVRTSLQEDACLGPRGEVLMRLLGAVIKSEYDEAPILDLRLIRATRLDKLLADIHDKTRHLEHMSPDLRACLSIADSLQRHWRMRLRDGYLGLDNSRYYGLTQKNGRLDNVYFDDSKCGEACQWAAKSGEALSEVEGNTEIKEGHWWLNLACAQRDGIVCGSSDSVSKGRYGIATMPLLSGTEIAQWPAGTTKYVREGTLRDMCVALISQVGTRIRVLRGHLLKSPFAPRGGLRYDGQYIIRRYGQSRNQLTGVFRLSIDLERVGAQKPMHEICQSPKPSDMDDWHLFEKLESDILRKKWDDERYLEWKRERAQKKADQEQFQEMVQLESMKVIQRMRDEDILDSENLEELKDVHKLADLKWER</sequence>
<name>A0A9N9YMR5_9HYPO</name>
<evidence type="ECO:0008006" key="4">
    <source>
        <dbReference type="Google" id="ProtNLM"/>
    </source>
</evidence>
<dbReference type="SUPFAM" id="SSF88697">
    <property type="entry name" value="PUA domain-like"/>
    <property type="match status" value="1"/>
</dbReference>
<dbReference type="EMBL" id="CABFNQ020000725">
    <property type="protein sequence ID" value="CAH0026935.1"/>
    <property type="molecule type" value="Genomic_DNA"/>
</dbReference>
<keyword evidence="3" id="KW-1185">Reference proteome</keyword>
<proteinExistence type="predicted"/>
<feature type="region of interest" description="Disordered" evidence="1">
    <location>
        <begin position="1"/>
        <end position="42"/>
    </location>
</feature>
<comment type="caution">
    <text evidence="2">The sequence shown here is derived from an EMBL/GenBank/DDBJ whole genome shotgun (WGS) entry which is preliminary data.</text>
</comment>
<dbReference type="Gene3D" id="2.30.280.10">
    <property type="entry name" value="SRA-YDG"/>
    <property type="match status" value="1"/>
</dbReference>
<dbReference type="Proteomes" id="UP000696573">
    <property type="component" value="Unassembled WGS sequence"/>
</dbReference>
<dbReference type="AlphaFoldDB" id="A0A9N9YMR5"/>
<gene>
    <name evidence="2" type="ORF">CRHIZ90672A_00003038</name>
</gene>